<reference evidence="2" key="1">
    <citation type="submission" date="2020-04" db="EMBL/GenBank/DDBJ databases">
        <title>Draft genome resource of the tomato pathogen Pseudocercospora fuligena.</title>
        <authorList>
            <person name="Zaccaron A."/>
        </authorList>
    </citation>
    <scope>NUCLEOTIDE SEQUENCE</scope>
    <source>
        <strain evidence="2">PF001</strain>
    </source>
</reference>
<dbReference type="CDD" id="cd18186">
    <property type="entry name" value="BTB_POZ_ZBTB_KLHL-like"/>
    <property type="match status" value="1"/>
</dbReference>
<dbReference type="Gene3D" id="3.30.710.10">
    <property type="entry name" value="Potassium Channel Kv1.1, Chain A"/>
    <property type="match status" value="1"/>
</dbReference>
<evidence type="ECO:0000313" key="2">
    <source>
        <dbReference type="EMBL" id="KAF7196076.1"/>
    </source>
</evidence>
<dbReference type="SUPFAM" id="SSF54695">
    <property type="entry name" value="POZ domain"/>
    <property type="match status" value="1"/>
</dbReference>
<proteinExistence type="predicted"/>
<dbReference type="PANTHER" id="PTHR47843:SF2">
    <property type="entry name" value="BTB DOMAIN-CONTAINING PROTEIN"/>
    <property type="match status" value="1"/>
</dbReference>
<dbReference type="Pfam" id="PF00651">
    <property type="entry name" value="BTB"/>
    <property type="match status" value="1"/>
</dbReference>
<dbReference type="OrthoDB" id="194443at2759"/>
<evidence type="ECO:0000313" key="3">
    <source>
        <dbReference type="Proteomes" id="UP000660729"/>
    </source>
</evidence>
<organism evidence="2 3">
    <name type="scientific">Pseudocercospora fuligena</name>
    <dbReference type="NCBI Taxonomy" id="685502"/>
    <lineage>
        <taxon>Eukaryota</taxon>
        <taxon>Fungi</taxon>
        <taxon>Dikarya</taxon>
        <taxon>Ascomycota</taxon>
        <taxon>Pezizomycotina</taxon>
        <taxon>Dothideomycetes</taxon>
        <taxon>Dothideomycetidae</taxon>
        <taxon>Mycosphaerellales</taxon>
        <taxon>Mycosphaerellaceae</taxon>
        <taxon>Pseudocercospora</taxon>
    </lineage>
</organism>
<dbReference type="PANTHER" id="PTHR47843">
    <property type="entry name" value="BTB DOMAIN-CONTAINING PROTEIN-RELATED"/>
    <property type="match status" value="1"/>
</dbReference>
<dbReference type="AlphaFoldDB" id="A0A8H6RRZ9"/>
<name>A0A8H6RRZ9_9PEZI</name>
<protein>
    <recommendedName>
        <fullName evidence="1">BTB domain-containing protein</fullName>
    </recommendedName>
</protein>
<sequence>MATSKVRRDTGTKLIVGPEKIKFELPKSLLVEKSGYFRAAYKTHMKEASENTFTITDVDEEHFEKLVNWFETGEMELESNADEEFDHHGNYSCEEYSAYDSDTGLDYEDDSFIEDELRERLPGYDAPGTLPPLVPVPRDLQFIQRIFREVQSMLDLDAYQLDVVIKLLGPYQHDDWRGEFDFVDECRELLRKKLAIEPDVLLVGDALPFADEGKAEVDAEAERELKIYDSLIDIYILADRFDIQELRIDIMNELQAHLHELTLRPNSGQSLPKFETVNKAYENLPGSSDLLLWLVHAYSTYWISGADREDQVVAKEQLPAEFSLSVMTTIAEKSYCGLKEVDDDEEMPEYQDMCRLLSYFVVSGQKRKDSAAYGWQKRRVGIRAYVLVVDRIAMA</sequence>
<feature type="domain" description="BTB" evidence="1">
    <location>
        <begin position="10"/>
        <end position="79"/>
    </location>
</feature>
<dbReference type="InterPro" id="IPR011333">
    <property type="entry name" value="SKP1/BTB/POZ_sf"/>
</dbReference>
<evidence type="ECO:0000259" key="1">
    <source>
        <dbReference type="PROSITE" id="PS50097"/>
    </source>
</evidence>
<keyword evidence="3" id="KW-1185">Reference proteome</keyword>
<dbReference type="InterPro" id="IPR000210">
    <property type="entry name" value="BTB/POZ_dom"/>
</dbReference>
<gene>
    <name evidence="2" type="ORF">HII31_02477</name>
</gene>
<dbReference type="EMBL" id="JABCIY010000031">
    <property type="protein sequence ID" value="KAF7196076.1"/>
    <property type="molecule type" value="Genomic_DNA"/>
</dbReference>
<accession>A0A8H6RRZ9</accession>
<dbReference type="Proteomes" id="UP000660729">
    <property type="component" value="Unassembled WGS sequence"/>
</dbReference>
<comment type="caution">
    <text evidence="2">The sequence shown here is derived from an EMBL/GenBank/DDBJ whole genome shotgun (WGS) entry which is preliminary data.</text>
</comment>
<dbReference type="PROSITE" id="PS50097">
    <property type="entry name" value="BTB"/>
    <property type="match status" value="1"/>
</dbReference>